<sequence>MDDQVAERDPYSDDDLDAILSQVPGRPDPNPQLPPCKSPHRPIGYQLNAAHASLSLPSGAALVGRQNAAHEPSSDYGDFDDEMLDGEIFDAAETPFVPAVIQPKEHRSNAGESTQREQWRQQRYGNPIQDANLQASKHVNGPSYGPLPTQHQPTARKVVVANAQQSRVNGQFTASATEAQNQGDSSELHAEIKLLLEERQLLQGALERANGEAEKKAGEIEIVRNNASKITQDHDRMTDAMQRSHADEAARQTLAVEKMKEEYQKLATEKTFLENDLAESSKQIKTLQKAVKKGGEQSAGQDKGKENAGLTPKRRKNKLADGFSDDEIQPLSPSKLVLRSKTGTPKAGSKRKRKIVEESTAAAPLDFERPASAPSFDAPPPEPQIITKEVIVKVRNPRLQHFPFLQNFLNRRKSHDRERNIEALVKYHLPSQPDKNLSTVLLDKLSPSNVSPNVENLSSAVALQVIAIWSRCIEEKYHDPIHLLVDQVKYILMTNPLKTAPDLTNELMSLLQETADIVIIPRCQKKPPSIEKASVSSADCLELLQLMSSQLSIHRTEIVRFWRTMRFDFLMMLLSFIHPLHELHLTIDTLRTSVLPNSFAMIIPPGDGKQDATEARVIDNMTRLLVEAPRVKQGEPALSGEELAELRLNILDVIDEMSAIDYTAIAACRHRLLIGRLVRLMNDSLAHCYNYPTYHALLISLVNSATRILYYFVNNYSEYFNMQQKLSVIPGGEKKFLIVLTRLAFSEGTYLEEGIEDDVVELAHTMLEERVSPEEAEGLVAVMSTAPGNRPTPARRQSSDAPQMESDDGDDDLDA</sequence>
<evidence type="ECO:0000313" key="5">
    <source>
        <dbReference type="EMBL" id="MDI1485302.1"/>
    </source>
</evidence>
<organism evidence="5 6">
    <name type="scientific">Ramalina farinacea</name>
    <dbReference type="NCBI Taxonomy" id="258253"/>
    <lineage>
        <taxon>Eukaryota</taxon>
        <taxon>Fungi</taxon>
        <taxon>Dikarya</taxon>
        <taxon>Ascomycota</taxon>
        <taxon>Pezizomycotina</taxon>
        <taxon>Lecanoromycetes</taxon>
        <taxon>OSLEUM clade</taxon>
        <taxon>Lecanoromycetidae</taxon>
        <taxon>Lecanorales</taxon>
        <taxon>Lecanorineae</taxon>
        <taxon>Ramalinaceae</taxon>
        <taxon>Ramalina</taxon>
    </lineage>
</organism>
<comment type="caution">
    <text evidence="5">The sequence shown here is derived from an EMBL/GenBank/DDBJ whole genome shotgun (WGS) entry which is preliminary data.</text>
</comment>
<dbReference type="InterPro" id="IPR048380">
    <property type="entry name" value="Rad26-like_N"/>
</dbReference>
<evidence type="ECO:0000313" key="6">
    <source>
        <dbReference type="Proteomes" id="UP001161017"/>
    </source>
</evidence>
<feature type="compositionally biased region" description="Basic and acidic residues" evidence="1">
    <location>
        <begin position="103"/>
        <end position="120"/>
    </location>
</feature>
<dbReference type="AlphaFoldDB" id="A0AA43QGM4"/>
<accession>A0AA43QGM4</accession>
<dbReference type="Pfam" id="PF12331">
    <property type="entry name" value="Rad26-like_helical_rpts"/>
    <property type="match status" value="1"/>
</dbReference>
<feature type="region of interest" description="Disordered" evidence="1">
    <location>
        <begin position="288"/>
        <end position="381"/>
    </location>
</feature>
<dbReference type="Proteomes" id="UP001161017">
    <property type="component" value="Unassembled WGS sequence"/>
</dbReference>
<evidence type="ECO:0000259" key="4">
    <source>
        <dbReference type="Pfam" id="PF21048"/>
    </source>
</evidence>
<reference evidence="5" key="1">
    <citation type="journal article" date="2023" name="Genome Biol. Evol.">
        <title>First Whole Genome Sequence and Flow Cytometry Genome Size Data for the Lichen-Forming Fungus Ramalina farinacea (Ascomycota).</title>
        <authorList>
            <person name="Llewellyn T."/>
            <person name="Mian S."/>
            <person name="Hill R."/>
            <person name="Leitch I.J."/>
            <person name="Gaya E."/>
        </authorList>
    </citation>
    <scope>NUCLEOTIDE SEQUENCE</scope>
    <source>
        <strain evidence="5">LIQ254RAFAR</strain>
    </source>
</reference>
<feature type="domain" description="Rad26-like C-terminal" evidence="3">
    <location>
        <begin position="720"/>
        <end position="782"/>
    </location>
</feature>
<feature type="domain" description="Rad26-like helical repeats" evidence="2">
    <location>
        <begin position="511"/>
        <end position="712"/>
    </location>
</feature>
<dbReference type="InterPro" id="IPR048379">
    <property type="entry name" value="Rad26-like_C"/>
</dbReference>
<feature type="compositionally biased region" description="Pro residues" evidence="1">
    <location>
        <begin position="26"/>
        <end position="37"/>
    </location>
</feature>
<feature type="compositionally biased region" description="Acidic residues" evidence="1">
    <location>
        <begin position="805"/>
        <end position="815"/>
    </location>
</feature>
<feature type="region of interest" description="Disordered" evidence="1">
    <location>
        <begin position="1"/>
        <end position="43"/>
    </location>
</feature>
<dbReference type="InterPro" id="IPR022093">
    <property type="entry name" value="Rad26-like_helical"/>
</dbReference>
<gene>
    <name evidence="5" type="ORF">OHK93_000439</name>
</gene>
<keyword evidence="6" id="KW-1185">Reference proteome</keyword>
<proteinExistence type="predicted"/>
<evidence type="ECO:0000256" key="1">
    <source>
        <dbReference type="SAM" id="MobiDB-lite"/>
    </source>
</evidence>
<evidence type="ECO:0000259" key="2">
    <source>
        <dbReference type="Pfam" id="PF12331"/>
    </source>
</evidence>
<feature type="region of interest" description="Disordered" evidence="1">
    <location>
        <begin position="100"/>
        <end position="141"/>
    </location>
</feature>
<dbReference type="EMBL" id="JAPUFD010000001">
    <property type="protein sequence ID" value="MDI1485302.1"/>
    <property type="molecule type" value="Genomic_DNA"/>
</dbReference>
<protein>
    <submittedName>
        <fullName evidence="5">Uncharacterized protein</fullName>
    </submittedName>
</protein>
<evidence type="ECO:0000259" key="3">
    <source>
        <dbReference type="Pfam" id="PF21046"/>
    </source>
</evidence>
<feature type="compositionally biased region" description="Polar residues" evidence="1">
    <location>
        <begin position="121"/>
        <end position="137"/>
    </location>
</feature>
<feature type="region of interest" description="Disordered" evidence="1">
    <location>
        <begin position="782"/>
        <end position="815"/>
    </location>
</feature>
<dbReference type="Pfam" id="PF21048">
    <property type="entry name" value="Rad26-like_N"/>
    <property type="match status" value="1"/>
</dbReference>
<feature type="compositionally biased region" description="Basic and acidic residues" evidence="1">
    <location>
        <begin position="1"/>
        <end position="11"/>
    </location>
</feature>
<dbReference type="Pfam" id="PF21046">
    <property type="entry name" value="Rad26-like_C"/>
    <property type="match status" value="1"/>
</dbReference>
<feature type="domain" description="Rad26-like N-terminal" evidence="4">
    <location>
        <begin position="404"/>
        <end position="446"/>
    </location>
</feature>
<name>A0AA43QGM4_9LECA</name>